<dbReference type="Proteomes" id="UP000799777">
    <property type="component" value="Unassembled WGS sequence"/>
</dbReference>
<dbReference type="OrthoDB" id="5428055at2759"/>
<keyword evidence="1" id="KW-0175">Coiled coil</keyword>
<evidence type="ECO:0000313" key="2">
    <source>
        <dbReference type="EMBL" id="KAF2034765.1"/>
    </source>
</evidence>
<proteinExistence type="predicted"/>
<sequence length="375" mass="42896">MALSETAWGHQIEALRNAICKHITLQMSLRVHISSRGFMEFCLELHLAYLILREPETGPDATTDQTLGDRESFERLSFLMDDPSADTATVPKIYQAHISVVICGWTNTQWTGYAFANTGLEPESFEEYGEDEPKHDLFAADRSEDYVKDTDPPTWDARKYWLEIVGIRCQLVLREWQYLVNTVEDKVEHRRLNDPCSCGSNHTIQDPQQVQRSLNWTLQTMQLLRKLSDTLSVTLRAYTRFDARDGDKCYFSDIKDPSIRILQNGIKESFEKLADLHSRLLSLDDSCNRFATHLGRLLSLESNRLTAQSNLLNHESNLLNAQSRDIQERTQELSQATITLNKEIRKLNEESTEAARANQNAAAKTSLSTRVNVEV</sequence>
<accession>A0A9P4HGV5</accession>
<evidence type="ECO:0000313" key="3">
    <source>
        <dbReference type="Proteomes" id="UP000799777"/>
    </source>
</evidence>
<gene>
    <name evidence="2" type="ORF">EK21DRAFT_107892</name>
</gene>
<dbReference type="AlphaFoldDB" id="A0A9P4HGV5"/>
<dbReference type="EMBL" id="ML978160">
    <property type="protein sequence ID" value="KAF2034765.1"/>
    <property type="molecule type" value="Genomic_DNA"/>
</dbReference>
<keyword evidence="3" id="KW-1185">Reference proteome</keyword>
<comment type="caution">
    <text evidence="2">The sequence shown here is derived from an EMBL/GenBank/DDBJ whole genome shotgun (WGS) entry which is preliminary data.</text>
</comment>
<protein>
    <submittedName>
        <fullName evidence="2">Uncharacterized protein</fullName>
    </submittedName>
</protein>
<evidence type="ECO:0000256" key="1">
    <source>
        <dbReference type="SAM" id="Coils"/>
    </source>
</evidence>
<name>A0A9P4HGV5_9PLEO</name>
<organism evidence="2 3">
    <name type="scientific">Setomelanomma holmii</name>
    <dbReference type="NCBI Taxonomy" id="210430"/>
    <lineage>
        <taxon>Eukaryota</taxon>
        <taxon>Fungi</taxon>
        <taxon>Dikarya</taxon>
        <taxon>Ascomycota</taxon>
        <taxon>Pezizomycotina</taxon>
        <taxon>Dothideomycetes</taxon>
        <taxon>Pleosporomycetidae</taxon>
        <taxon>Pleosporales</taxon>
        <taxon>Pleosporineae</taxon>
        <taxon>Phaeosphaeriaceae</taxon>
        <taxon>Setomelanomma</taxon>
    </lineage>
</organism>
<feature type="coiled-coil region" evidence="1">
    <location>
        <begin position="330"/>
        <end position="364"/>
    </location>
</feature>
<reference evidence="2" key="1">
    <citation type="journal article" date="2020" name="Stud. Mycol.">
        <title>101 Dothideomycetes genomes: a test case for predicting lifestyles and emergence of pathogens.</title>
        <authorList>
            <person name="Haridas S."/>
            <person name="Albert R."/>
            <person name="Binder M."/>
            <person name="Bloem J."/>
            <person name="Labutti K."/>
            <person name="Salamov A."/>
            <person name="Andreopoulos B."/>
            <person name="Baker S."/>
            <person name="Barry K."/>
            <person name="Bills G."/>
            <person name="Bluhm B."/>
            <person name="Cannon C."/>
            <person name="Castanera R."/>
            <person name="Culley D."/>
            <person name="Daum C."/>
            <person name="Ezra D."/>
            <person name="Gonzalez J."/>
            <person name="Henrissat B."/>
            <person name="Kuo A."/>
            <person name="Liang C."/>
            <person name="Lipzen A."/>
            <person name="Lutzoni F."/>
            <person name="Magnuson J."/>
            <person name="Mondo S."/>
            <person name="Nolan M."/>
            <person name="Ohm R."/>
            <person name="Pangilinan J."/>
            <person name="Park H.-J."/>
            <person name="Ramirez L."/>
            <person name="Alfaro M."/>
            <person name="Sun H."/>
            <person name="Tritt A."/>
            <person name="Yoshinaga Y."/>
            <person name="Zwiers L.-H."/>
            <person name="Turgeon B."/>
            <person name="Goodwin S."/>
            <person name="Spatafora J."/>
            <person name="Crous P."/>
            <person name="Grigoriev I."/>
        </authorList>
    </citation>
    <scope>NUCLEOTIDE SEQUENCE</scope>
    <source>
        <strain evidence="2">CBS 110217</strain>
    </source>
</reference>